<dbReference type="AlphaFoldDB" id="U6C7K8"/>
<dbReference type="EMBL" id="AB811448">
    <property type="protein sequence ID" value="BAO04182.1"/>
    <property type="molecule type" value="mRNA"/>
</dbReference>
<dbReference type="PRINTS" id="PR00724">
    <property type="entry name" value="CRBOXYPTASEC"/>
</dbReference>
<evidence type="ECO:0000256" key="3">
    <source>
        <dbReference type="ARBA" id="ARBA00022729"/>
    </source>
</evidence>
<gene>
    <name evidence="6" type="primary">DgSCPL1</name>
</gene>
<dbReference type="Pfam" id="PF00450">
    <property type="entry name" value="Peptidase_S10"/>
    <property type="match status" value="1"/>
</dbReference>
<evidence type="ECO:0000256" key="1">
    <source>
        <dbReference type="ARBA" id="ARBA00009431"/>
    </source>
</evidence>
<name>U6C7K8_DELGR</name>
<dbReference type="GO" id="GO:0006508">
    <property type="term" value="P:proteolysis"/>
    <property type="evidence" value="ECO:0007669"/>
    <property type="project" value="InterPro"/>
</dbReference>
<dbReference type="Gene3D" id="3.40.50.12670">
    <property type="match status" value="1"/>
</dbReference>
<keyword evidence="3 5" id="KW-0732">Signal</keyword>
<dbReference type="FunFam" id="3.40.50.1820:FF:000148">
    <property type="entry name" value="Serine carboxypeptidase-like 11"/>
    <property type="match status" value="1"/>
</dbReference>
<dbReference type="PANTHER" id="PTHR11802">
    <property type="entry name" value="SERINE PROTEASE FAMILY S10 SERINE CARBOXYPEPTIDASE"/>
    <property type="match status" value="1"/>
</dbReference>
<keyword evidence="4" id="KW-0325">Glycoprotein</keyword>
<dbReference type="InterPro" id="IPR029058">
    <property type="entry name" value="AB_hydrolase_fold"/>
</dbReference>
<accession>U6C7K8</accession>
<proteinExistence type="evidence at transcript level"/>
<dbReference type="Gene3D" id="3.40.50.1820">
    <property type="entry name" value="alpha/beta hydrolase"/>
    <property type="match status" value="1"/>
</dbReference>
<dbReference type="FunFam" id="3.40.50.12670:FF:000001">
    <property type="entry name" value="Carboxypeptidase"/>
    <property type="match status" value="1"/>
</dbReference>
<keyword evidence="2" id="KW-0964">Secreted</keyword>
<sequence length="475" mass="53249">MDVHFFSVCCCLAVFFLLHSSTSGSGGGSALAQSIVRYLPGFDGPLPFELETGYTSVVDEYGGVEMFYYFISSESKPSDDPLLFWFTGGPGCSGFSSIAFENGPVSFKITKYNGSLPTLKLNPFSWTKVSNIVFFDAPIGTGFSYSNNLNDYPSDKKSSKQAYNVIRKWLIDHPKFLSNAMYVGGDSYSGKTVPITVQHISNGIEAGDKLLINFKGYLLGNPITDPDLGEYSTIQFAHGMGIISEELFESITKNCKGEYVNINPDNVKCTKDIQRVSKCTNGLNRAHILEPHCLLVTPKPNEIIKERRLLEKNSPTTFALPPVDPGFECRSYGYMLSYYWANDKEVQKALKIRKGMVQEWVRCNKEDLHYVYDVKASTGYHLNLSRKGYRSLIYSGDHDMIVPYMGTEAWIKSLNYSIIDDWRSWFVGGQVAGYTRTYANNMTFATVKGGGHTAPEYKPCECLAMLKRWLSYESL</sequence>
<evidence type="ECO:0000313" key="6">
    <source>
        <dbReference type="EMBL" id="BAO04182.1"/>
    </source>
</evidence>
<reference evidence="6" key="1">
    <citation type="journal article" date="2013" name="Plant Cell">
        <title>p-Hydroxybenzoyl-glucose Is a Zwitter donor for the biosynthesis of 7-polyacylated anthocyanin in Delphinium.</title>
        <authorList>
            <person name="Nishizaki Y."/>
            <person name="Yasunaga M."/>
            <person name="Okamoto E."/>
            <person name="Okamoto M."/>
            <person name="Hirose Y."/>
            <person name="Yamaguchi M."/>
            <person name="Ozeki Y."/>
            <person name="Sasaki N."/>
        </authorList>
    </citation>
    <scope>NUCLEOTIDE SEQUENCE</scope>
</reference>
<dbReference type="GO" id="GO:0016752">
    <property type="term" value="F:sinapoyltransferase activity"/>
    <property type="evidence" value="ECO:0007669"/>
    <property type="project" value="UniProtKB-ARBA"/>
</dbReference>
<comment type="similarity">
    <text evidence="1">Belongs to the peptidase S10 family.</text>
</comment>
<feature type="chain" id="PRO_5004667651" evidence="5">
    <location>
        <begin position="25"/>
        <end position="475"/>
    </location>
</feature>
<evidence type="ECO:0000256" key="2">
    <source>
        <dbReference type="ARBA" id="ARBA00022525"/>
    </source>
</evidence>
<dbReference type="PANTHER" id="PTHR11802:SF29">
    <property type="entry name" value="SERINE CARBOXYPEPTIDASE-LIKE 19"/>
    <property type="match status" value="1"/>
</dbReference>
<feature type="signal peptide" evidence="5">
    <location>
        <begin position="1"/>
        <end position="24"/>
    </location>
</feature>
<evidence type="ECO:0000256" key="4">
    <source>
        <dbReference type="ARBA" id="ARBA00023180"/>
    </source>
</evidence>
<protein>
    <submittedName>
        <fullName evidence="6">Uncharacterized protein</fullName>
    </submittedName>
</protein>
<dbReference type="SMR" id="U6C7K8"/>
<dbReference type="SUPFAM" id="SSF53474">
    <property type="entry name" value="alpha/beta-Hydrolases"/>
    <property type="match status" value="1"/>
</dbReference>
<dbReference type="GO" id="GO:0019748">
    <property type="term" value="P:secondary metabolic process"/>
    <property type="evidence" value="ECO:0007669"/>
    <property type="project" value="UniProtKB-ARBA"/>
</dbReference>
<dbReference type="InterPro" id="IPR001563">
    <property type="entry name" value="Peptidase_S10"/>
</dbReference>
<dbReference type="GO" id="GO:0004185">
    <property type="term" value="F:serine-type carboxypeptidase activity"/>
    <property type="evidence" value="ECO:0007669"/>
    <property type="project" value="InterPro"/>
</dbReference>
<evidence type="ECO:0000256" key="5">
    <source>
        <dbReference type="SAM" id="SignalP"/>
    </source>
</evidence>
<organism evidence="6">
    <name type="scientific">Delphinium grandiflorum</name>
    <name type="common">Siberian larkspur</name>
    <name type="synonym">Delphinium sinense</name>
    <dbReference type="NCBI Taxonomy" id="85439"/>
    <lineage>
        <taxon>Eukaryota</taxon>
        <taxon>Viridiplantae</taxon>
        <taxon>Streptophyta</taxon>
        <taxon>Embryophyta</taxon>
        <taxon>Tracheophyta</taxon>
        <taxon>Spermatophyta</taxon>
        <taxon>Magnoliopsida</taxon>
        <taxon>Ranunculales</taxon>
        <taxon>Ranunculaceae</taxon>
        <taxon>Ranunculoideae</taxon>
        <taxon>Delphinieae</taxon>
        <taxon>Delphinium</taxon>
    </lineage>
</organism>